<gene>
    <name evidence="5" type="ORF">ACFFHW_08560</name>
</gene>
<dbReference type="InterPro" id="IPR036390">
    <property type="entry name" value="WH_DNA-bd_sf"/>
</dbReference>
<dbReference type="PANTHER" id="PTHR43537">
    <property type="entry name" value="TRANSCRIPTIONAL REGULATOR, GNTR FAMILY"/>
    <property type="match status" value="1"/>
</dbReference>
<evidence type="ECO:0000256" key="3">
    <source>
        <dbReference type="ARBA" id="ARBA00023163"/>
    </source>
</evidence>
<keyword evidence="1" id="KW-0805">Transcription regulation</keyword>
<dbReference type="Pfam" id="PF00392">
    <property type="entry name" value="GntR"/>
    <property type="match status" value="1"/>
</dbReference>
<evidence type="ECO:0000313" key="5">
    <source>
        <dbReference type="EMBL" id="MFC0268031.1"/>
    </source>
</evidence>
<dbReference type="RefSeq" id="WP_019952412.1">
    <property type="nucleotide sequence ID" value="NZ_JBHLVX010000033.1"/>
</dbReference>
<protein>
    <submittedName>
        <fullName evidence="5">GntR family transcriptional regulator</fullName>
    </submittedName>
</protein>
<keyword evidence="2" id="KW-0238">DNA-binding</keyword>
<dbReference type="PANTHER" id="PTHR43537:SF5">
    <property type="entry name" value="UXU OPERON TRANSCRIPTIONAL REGULATOR"/>
    <property type="match status" value="1"/>
</dbReference>
<dbReference type="SUPFAM" id="SSF48008">
    <property type="entry name" value="GntR ligand-binding domain-like"/>
    <property type="match status" value="1"/>
</dbReference>
<dbReference type="InterPro" id="IPR000524">
    <property type="entry name" value="Tscrpt_reg_HTH_GntR"/>
</dbReference>
<dbReference type="Proteomes" id="UP001589814">
    <property type="component" value="Unassembled WGS sequence"/>
</dbReference>
<accession>A0ABV6G335</accession>
<dbReference type="SMART" id="SM00895">
    <property type="entry name" value="FCD"/>
    <property type="match status" value="1"/>
</dbReference>
<reference evidence="5 6" key="1">
    <citation type="submission" date="2024-09" db="EMBL/GenBank/DDBJ databases">
        <authorList>
            <person name="Sun Q."/>
            <person name="Mori K."/>
        </authorList>
    </citation>
    <scope>NUCLEOTIDE SEQUENCE [LARGE SCALE GENOMIC DNA]</scope>
    <source>
        <strain evidence="5 6">CCM 7415</strain>
    </source>
</reference>
<dbReference type="PROSITE" id="PS50949">
    <property type="entry name" value="HTH_GNTR"/>
    <property type="match status" value="1"/>
</dbReference>
<evidence type="ECO:0000256" key="2">
    <source>
        <dbReference type="ARBA" id="ARBA00023125"/>
    </source>
</evidence>
<proteinExistence type="predicted"/>
<feature type="domain" description="HTH gntR-type" evidence="4">
    <location>
        <begin position="4"/>
        <end position="71"/>
    </location>
</feature>
<dbReference type="EMBL" id="JBHLVX010000033">
    <property type="protein sequence ID" value="MFC0268031.1"/>
    <property type="molecule type" value="Genomic_DNA"/>
</dbReference>
<dbReference type="SUPFAM" id="SSF46785">
    <property type="entry name" value="Winged helix' DNA-binding domain"/>
    <property type="match status" value="1"/>
</dbReference>
<name>A0ABV6G335_9GAMM</name>
<dbReference type="Pfam" id="PF07729">
    <property type="entry name" value="FCD"/>
    <property type="match status" value="1"/>
</dbReference>
<dbReference type="SMART" id="SM00345">
    <property type="entry name" value="HTH_GNTR"/>
    <property type="match status" value="1"/>
</dbReference>
<comment type="caution">
    <text evidence="5">The sequence shown here is derived from an EMBL/GenBank/DDBJ whole genome shotgun (WGS) entry which is preliminary data.</text>
</comment>
<dbReference type="InterPro" id="IPR036388">
    <property type="entry name" value="WH-like_DNA-bd_sf"/>
</dbReference>
<evidence type="ECO:0000256" key="1">
    <source>
        <dbReference type="ARBA" id="ARBA00023015"/>
    </source>
</evidence>
<keyword evidence="6" id="KW-1185">Reference proteome</keyword>
<dbReference type="InterPro" id="IPR011711">
    <property type="entry name" value="GntR_C"/>
</dbReference>
<evidence type="ECO:0000259" key="4">
    <source>
        <dbReference type="PROSITE" id="PS50949"/>
    </source>
</evidence>
<dbReference type="Gene3D" id="1.20.120.530">
    <property type="entry name" value="GntR ligand-binding domain-like"/>
    <property type="match status" value="1"/>
</dbReference>
<organism evidence="5 6">
    <name type="scientific">Kushneria aurantia</name>
    <dbReference type="NCBI Taxonomy" id="504092"/>
    <lineage>
        <taxon>Bacteria</taxon>
        <taxon>Pseudomonadati</taxon>
        <taxon>Pseudomonadota</taxon>
        <taxon>Gammaproteobacteria</taxon>
        <taxon>Oceanospirillales</taxon>
        <taxon>Halomonadaceae</taxon>
        <taxon>Kushneria</taxon>
    </lineage>
</organism>
<dbReference type="Gene3D" id="1.10.10.10">
    <property type="entry name" value="Winged helix-like DNA-binding domain superfamily/Winged helix DNA-binding domain"/>
    <property type="match status" value="1"/>
</dbReference>
<dbReference type="InterPro" id="IPR008920">
    <property type="entry name" value="TF_FadR/GntR_C"/>
</dbReference>
<keyword evidence="3" id="KW-0804">Transcription</keyword>
<evidence type="ECO:0000313" key="6">
    <source>
        <dbReference type="Proteomes" id="UP001589814"/>
    </source>
</evidence>
<sequence>MTKGSRAVRIYHGLREQIMLGAREAGTAVTEIALAREFDASQGTVREALMRLAEDGLVVRDGYRGTHVATISVDEAEALLALRLQLERRGIVRARAVIDSDGIDELAALIDAMREQVLAGNDYALVQRDHDFHLTLFRHAELPLLAPVLSRCMLHIHRLSLSASHRLRNDDEHRDAMLVSVARHSMIVDALREGSDEQAQEVIDDHIRTVWQAGLRGLVEATTPR</sequence>